<feature type="region of interest" description="Disordered" evidence="7">
    <location>
        <begin position="1"/>
        <end position="20"/>
    </location>
</feature>
<sequence length="182" mass="20164">MMDPFKQFVGPEECSSSESGWTSYLASPMEEDYGCSEENYNSNHNIRDDVYDGEGNSDDSMVSDASSAPSHHHQHNKHKDGQGSHGKYNSTSKHSSRREAKKETKKSSENGGKSKKGLGGQAKSRNTEMILFCNVFMIPKTNVISMISMQKQDYKIVSIQRVLLMEPKHRLSAPVIGSVTGS</sequence>
<accession>A0ABR2QN52</accession>
<protein>
    <submittedName>
        <fullName evidence="8">Uncharacterized protein</fullName>
    </submittedName>
</protein>
<evidence type="ECO:0000256" key="2">
    <source>
        <dbReference type="ARBA" id="ARBA00022490"/>
    </source>
</evidence>
<reference evidence="8 9" key="1">
    <citation type="journal article" date="2024" name="G3 (Bethesda)">
        <title>Genome assembly of Hibiscus sabdariffa L. provides insights into metabolisms of medicinal natural products.</title>
        <authorList>
            <person name="Kim T."/>
        </authorList>
    </citation>
    <scope>NUCLEOTIDE SEQUENCE [LARGE SCALE GENOMIC DNA]</scope>
    <source>
        <strain evidence="8">TK-2024</strain>
        <tissue evidence="8">Old leaves</tissue>
    </source>
</reference>
<evidence type="ECO:0000256" key="4">
    <source>
        <dbReference type="ARBA" id="ARBA00022864"/>
    </source>
</evidence>
<keyword evidence="5" id="KW-0539">Nucleus</keyword>
<feature type="region of interest" description="Disordered" evidence="7">
    <location>
        <begin position="33"/>
        <end position="121"/>
    </location>
</feature>
<comment type="similarity">
    <text evidence="6">Belongs to the SOFL plant protein family.</text>
</comment>
<evidence type="ECO:0000313" key="9">
    <source>
        <dbReference type="Proteomes" id="UP001396334"/>
    </source>
</evidence>
<proteinExistence type="inferred from homology"/>
<keyword evidence="2" id="KW-0963">Cytoplasm</keyword>
<keyword evidence="4" id="KW-0932">Cytokinin signaling pathway</keyword>
<name>A0ABR2QN52_9ROSI</name>
<evidence type="ECO:0000256" key="3">
    <source>
        <dbReference type="ARBA" id="ARBA00022712"/>
    </source>
</evidence>
<feature type="compositionally biased region" description="Low complexity" evidence="7">
    <location>
        <begin position="58"/>
        <end position="69"/>
    </location>
</feature>
<keyword evidence="3" id="KW-0203">Cytokinin biosynthesis</keyword>
<gene>
    <name evidence="8" type="ORF">V6N11_024783</name>
</gene>
<organism evidence="8 9">
    <name type="scientific">Hibiscus sabdariffa</name>
    <name type="common">roselle</name>
    <dbReference type="NCBI Taxonomy" id="183260"/>
    <lineage>
        <taxon>Eukaryota</taxon>
        <taxon>Viridiplantae</taxon>
        <taxon>Streptophyta</taxon>
        <taxon>Embryophyta</taxon>
        <taxon>Tracheophyta</taxon>
        <taxon>Spermatophyta</taxon>
        <taxon>Magnoliopsida</taxon>
        <taxon>eudicotyledons</taxon>
        <taxon>Gunneridae</taxon>
        <taxon>Pentapetalae</taxon>
        <taxon>rosids</taxon>
        <taxon>malvids</taxon>
        <taxon>Malvales</taxon>
        <taxon>Malvaceae</taxon>
        <taxon>Malvoideae</taxon>
        <taxon>Hibiscus</taxon>
    </lineage>
</organism>
<dbReference type="PANTHER" id="PTHR33347">
    <property type="entry name" value="OSJNBA0091C07.3 PROTEIN"/>
    <property type="match status" value="1"/>
</dbReference>
<evidence type="ECO:0000256" key="7">
    <source>
        <dbReference type="SAM" id="MobiDB-lite"/>
    </source>
</evidence>
<evidence type="ECO:0000313" key="8">
    <source>
        <dbReference type="EMBL" id="KAK9002095.1"/>
    </source>
</evidence>
<keyword evidence="9" id="KW-1185">Reference proteome</keyword>
<dbReference type="EMBL" id="JBBPBN010000035">
    <property type="protein sequence ID" value="KAK9002095.1"/>
    <property type="molecule type" value="Genomic_DNA"/>
</dbReference>
<comment type="caution">
    <text evidence="8">The sequence shown here is derived from an EMBL/GenBank/DDBJ whole genome shotgun (WGS) entry which is preliminary data.</text>
</comment>
<evidence type="ECO:0000256" key="5">
    <source>
        <dbReference type="ARBA" id="ARBA00023242"/>
    </source>
</evidence>
<dbReference type="PANTHER" id="PTHR33347:SF59">
    <property type="match status" value="1"/>
</dbReference>
<feature type="compositionally biased region" description="Basic and acidic residues" evidence="7">
    <location>
        <begin position="97"/>
        <end position="108"/>
    </location>
</feature>
<comment type="subcellular location">
    <subcellularLocation>
        <location evidence="1">Cytoplasm</location>
    </subcellularLocation>
</comment>
<evidence type="ECO:0000256" key="1">
    <source>
        <dbReference type="ARBA" id="ARBA00004496"/>
    </source>
</evidence>
<dbReference type="Proteomes" id="UP001396334">
    <property type="component" value="Unassembled WGS sequence"/>
</dbReference>
<evidence type="ECO:0000256" key="6">
    <source>
        <dbReference type="ARBA" id="ARBA00024199"/>
    </source>
</evidence>
<dbReference type="InterPro" id="IPR044670">
    <property type="entry name" value="SOFL"/>
</dbReference>